<dbReference type="EMBL" id="GBHO01012018">
    <property type="protein sequence ID" value="JAG31586.1"/>
    <property type="molecule type" value="Transcribed_RNA"/>
</dbReference>
<evidence type="ECO:0000313" key="12">
    <source>
        <dbReference type="EMBL" id="JAG31586.1"/>
    </source>
</evidence>
<keyword evidence="3" id="KW-0813">Transport</keyword>
<evidence type="ECO:0000256" key="1">
    <source>
        <dbReference type="ARBA" id="ARBA00004141"/>
    </source>
</evidence>
<feature type="transmembrane region" description="Helical" evidence="10">
    <location>
        <begin position="301"/>
        <end position="319"/>
    </location>
</feature>
<sequence length="490" mass="52951">MGKKKNRNRNKDGLRSGEGGNLLVDQDTSSRPSNLRKRQKHHKAKMASDIVPSPTDSIIKITPPSHTSEGETKETFFSIIYEVTLPLLLSGLAMVGAGIYLHSLQDWPVFKEVEEIIILIPALLGLKGNLEMTLGSRLSTEANLGNFANLHGQWNFIMGNLALVQCQAIVIGLLSAVVTVGCVFITNQEASLNNSILLIACSMTTASIASFILGCITVGIVIFSARMKINPDNVTTPIAASLGDITALVLLSYVAQAYHAAIVNGLLWMPLVAIGTFLLTTPLWVYITMSNKCTYAVLKHGWVPIISAMLISTFGGLVLEHSMSQYEDLSAFQPVINGIGGNLVSIQASKLSTTLHKAYTLGQLPDDIPIIISPIKAFFSSAQHALTSRALLSFVIPGHLIFAGVIIWFREGSITVSSLFYPAYLIAATVQVAILLYIAYIITHWAWKRGVNPDNTTIPYLTALGDLLGIVLLGLVYQVIEGHKNVASEA</sequence>
<dbReference type="Gene3D" id="1.10.357.20">
    <property type="entry name" value="SLC41 divalent cation transporters, integral membrane domain"/>
    <property type="match status" value="2"/>
</dbReference>
<evidence type="ECO:0000256" key="9">
    <source>
        <dbReference type="SAM" id="MobiDB-lite"/>
    </source>
</evidence>
<feature type="transmembrane region" description="Helical" evidence="10">
    <location>
        <begin position="197"/>
        <end position="222"/>
    </location>
</feature>
<feature type="domain" description="SLC41A/MgtE integral membrane" evidence="11">
    <location>
        <begin position="333"/>
        <end position="473"/>
    </location>
</feature>
<feature type="transmembrane region" description="Helical" evidence="10">
    <location>
        <begin position="421"/>
        <end position="446"/>
    </location>
</feature>
<feature type="transmembrane region" description="Helical" evidence="10">
    <location>
        <begin position="266"/>
        <end position="289"/>
    </location>
</feature>
<gene>
    <name evidence="13" type="primary">slc41a2_0</name>
    <name evidence="12" type="synonym">slc41a2_4</name>
    <name evidence="12" type="ORF">CM83_81385</name>
    <name evidence="13" type="ORF">CM83_81388</name>
</gene>
<dbReference type="InterPro" id="IPR006667">
    <property type="entry name" value="SLC41_membr_dom"/>
</dbReference>
<comment type="subcellular location">
    <subcellularLocation>
        <location evidence="1">Membrane</location>
        <topology evidence="1">Multi-pass membrane protein</topology>
    </subcellularLocation>
</comment>
<keyword evidence="6 10" id="KW-1133">Transmembrane helix</keyword>
<feature type="transmembrane region" description="Helical" evidence="10">
    <location>
        <begin position="162"/>
        <end position="185"/>
    </location>
</feature>
<accession>A0A0A9YQ24</accession>
<dbReference type="PANTHER" id="PTHR16228:SF7">
    <property type="entry name" value="SLC41A_MGTE INTEGRAL MEMBRANE DOMAIN-CONTAINING PROTEIN"/>
    <property type="match status" value="1"/>
</dbReference>
<evidence type="ECO:0000256" key="2">
    <source>
        <dbReference type="ARBA" id="ARBA00009749"/>
    </source>
</evidence>
<feature type="transmembrane region" description="Helical" evidence="10">
    <location>
        <begin position="79"/>
        <end position="101"/>
    </location>
</feature>
<comment type="similarity">
    <text evidence="2">Belongs to the SLC41A transporter family.</text>
</comment>
<dbReference type="InterPro" id="IPR045349">
    <property type="entry name" value="SLC41A1-3"/>
</dbReference>
<evidence type="ECO:0000256" key="4">
    <source>
        <dbReference type="ARBA" id="ARBA00022692"/>
    </source>
</evidence>
<evidence type="ECO:0000256" key="6">
    <source>
        <dbReference type="ARBA" id="ARBA00022989"/>
    </source>
</evidence>
<evidence type="ECO:0000256" key="10">
    <source>
        <dbReference type="SAM" id="Phobius"/>
    </source>
</evidence>
<dbReference type="AlphaFoldDB" id="A0A0A9YQ24"/>
<dbReference type="InterPro" id="IPR036739">
    <property type="entry name" value="SLC41_membr_dom_sf"/>
</dbReference>
<keyword evidence="7" id="KW-0406">Ion transport</keyword>
<evidence type="ECO:0000256" key="8">
    <source>
        <dbReference type="ARBA" id="ARBA00023136"/>
    </source>
</evidence>
<dbReference type="GO" id="GO:0005886">
    <property type="term" value="C:plasma membrane"/>
    <property type="evidence" value="ECO:0007669"/>
    <property type="project" value="TreeGrafter"/>
</dbReference>
<dbReference type="FunFam" id="1.10.357.20:FF:000001">
    <property type="entry name" value="Solute carrier family 41 member 2"/>
    <property type="match status" value="1"/>
</dbReference>
<dbReference type="EMBL" id="GBHO01012014">
    <property type="protein sequence ID" value="JAG31590.1"/>
    <property type="molecule type" value="Transcribed_RNA"/>
</dbReference>
<evidence type="ECO:0000313" key="13">
    <source>
        <dbReference type="EMBL" id="JAG31590.1"/>
    </source>
</evidence>
<feature type="transmembrane region" description="Helical" evidence="10">
    <location>
        <begin position="390"/>
        <end position="409"/>
    </location>
</feature>
<feature type="region of interest" description="Disordered" evidence="9">
    <location>
        <begin position="1"/>
        <end position="49"/>
    </location>
</feature>
<organism evidence="13">
    <name type="scientific">Lygus hesperus</name>
    <name type="common">Western plant bug</name>
    <dbReference type="NCBI Taxonomy" id="30085"/>
    <lineage>
        <taxon>Eukaryota</taxon>
        <taxon>Metazoa</taxon>
        <taxon>Ecdysozoa</taxon>
        <taxon>Arthropoda</taxon>
        <taxon>Hexapoda</taxon>
        <taxon>Insecta</taxon>
        <taxon>Pterygota</taxon>
        <taxon>Neoptera</taxon>
        <taxon>Paraneoptera</taxon>
        <taxon>Hemiptera</taxon>
        <taxon>Heteroptera</taxon>
        <taxon>Panheteroptera</taxon>
        <taxon>Cimicomorpha</taxon>
        <taxon>Miridae</taxon>
        <taxon>Mirini</taxon>
        <taxon>Lygus</taxon>
    </lineage>
</organism>
<dbReference type="GO" id="GO:0008324">
    <property type="term" value="F:monoatomic cation transmembrane transporter activity"/>
    <property type="evidence" value="ECO:0007669"/>
    <property type="project" value="InterPro"/>
</dbReference>
<dbReference type="PANTHER" id="PTHR16228">
    <property type="entry name" value="DIVALENT CATION TRANSPORTER SOLUTE CARRIER FAMILY 41"/>
    <property type="match status" value="1"/>
</dbReference>
<proteinExistence type="inferred from homology"/>
<keyword evidence="8 10" id="KW-0472">Membrane</keyword>
<feature type="compositionally biased region" description="Basic residues" evidence="9">
    <location>
        <begin position="34"/>
        <end position="45"/>
    </location>
</feature>
<feature type="transmembrane region" description="Helical" evidence="10">
    <location>
        <begin position="458"/>
        <end position="480"/>
    </location>
</feature>
<keyword evidence="5" id="KW-0460">Magnesium</keyword>
<evidence type="ECO:0000256" key="5">
    <source>
        <dbReference type="ARBA" id="ARBA00022842"/>
    </source>
</evidence>
<evidence type="ECO:0000256" key="3">
    <source>
        <dbReference type="ARBA" id="ARBA00022448"/>
    </source>
</evidence>
<dbReference type="Pfam" id="PF01769">
    <property type="entry name" value="MgtE"/>
    <property type="match status" value="2"/>
</dbReference>
<reference evidence="13" key="2">
    <citation type="submission" date="2014-07" db="EMBL/GenBank/DDBJ databases">
        <authorList>
            <person name="Hull J."/>
        </authorList>
    </citation>
    <scope>NUCLEOTIDE SEQUENCE</scope>
</reference>
<dbReference type="SUPFAM" id="SSF161093">
    <property type="entry name" value="MgtE membrane domain-like"/>
    <property type="match status" value="2"/>
</dbReference>
<evidence type="ECO:0000256" key="7">
    <source>
        <dbReference type="ARBA" id="ARBA00023065"/>
    </source>
</evidence>
<keyword evidence="4 10" id="KW-0812">Transmembrane</keyword>
<evidence type="ECO:0000259" key="11">
    <source>
        <dbReference type="Pfam" id="PF01769"/>
    </source>
</evidence>
<reference evidence="13" key="1">
    <citation type="journal article" date="2014" name="PLoS ONE">
        <title>Transcriptome-Based Identification of ABC Transporters in the Western Tarnished Plant Bug Lygus hesperus.</title>
        <authorList>
            <person name="Hull J.J."/>
            <person name="Chaney K."/>
            <person name="Geib S.M."/>
            <person name="Fabrick J.A."/>
            <person name="Brent C.S."/>
            <person name="Walsh D."/>
            <person name="Lavine L.C."/>
        </authorList>
    </citation>
    <scope>NUCLEOTIDE SEQUENCE</scope>
</reference>
<feature type="transmembrane region" description="Helical" evidence="10">
    <location>
        <begin position="234"/>
        <end position="254"/>
    </location>
</feature>
<name>A0A0A9YQ24_LYGHE</name>
<feature type="domain" description="SLC41A/MgtE integral membrane" evidence="11">
    <location>
        <begin position="120"/>
        <end position="253"/>
    </location>
</feature>
<protein>
    <submittedName>
        <fullName evidence="13">Solute carrier family 41 member 2</fullName>
    </submittedName>
</protein>